<dbReference type="EMBL" id="KZ824294">
    <property type="protein sequence ID" value="RAL10636.1"/>
    <property type="molecule type" value="Genomic_DNA"/>
</dbReference>
<dbReference type="Proteomes" id="UP000248961">
    <property type="component" value="Unassembled WGS sequence"/>
</dbReference>
<organism evidence="1 2">
    <name type="scientific">Aspergillus homomorphus (strain CBS 101889)</name>
    <dbReference type="NCBI Taxonomy" id="1450537"/>
    <lineage>
        <taxon>Eukaryota</taxon>
        <taxon>Fungi</taxon>
        <taxon>Dikarya</taxon>
        <taxon>Ascomycota</taxon>
        <taxon>Pezizomycotina</taxon>
        <taxon>Eurotiomycetes</taxon>
        <taxon>Eurotiomycetidae</taxon>
        <taxon>Eurotiales</taxon>
        <taxon>Aspergillaceae</taxon>
        <taxon>Aspergillus</taxon>
        <taxon>Aspergillus subgen. Circumdati</taxon>
    </lineage>
</organism>
<dbReference type="AlphaFoldDB" id="A0A395HSW2"/>
<dbReference type="VEuPathDB" id="FungiDB:BO97DRAFT_426402"/>
<dbReference type="OrthoDB" id="4526473at2759"/>
<accession>A0A395HSW2</accession>
<reference evidence="1 2" key="1">
    <citation type="submission" date="2018-02" db="EMBL/GenBank/DDBJ databases">
        <title>The genomes of Aspergillus section Nigri reveals drivers in fungal speciation.</title>
        <authorList>
            <consortium name="DOE Joint Genome Institute"/>
            <person name="Vesth T.C."/>
            <person name="Nybo J."/>
            <person name="Theobald S."/>
            <person name="Brandl J."/>
            <person name="Frisvad J.C."/>
            <person name="Nielsen K.F."/>
            <person name="Lyhne E.K."/>
            <person name="Kogle M.E."/>
            <person name="Kuo A."/>
            <person name="Riley R."/>
            <person name="Clum A."/>
            <person name="Nolan M."/>
            <person name="Lipzen A."/>
            <person name="Salamov A."/>
            <person name="Henrissat B."/>
            <person name="Wiebenga A."/>
            <person name="De vries R.P."/>
            <person name="Grigoriev I.V."/>
            <person name="Mortensen U.H."/>
            <person name="Andersen M.R."/>
            <person name="Baker S.E."/>
        </authorList>
    </citation>
    <scope>NUCLEOTIDE SEQUENCE [LARGE SCALE GENOMIC DNA]</scope>
    <source>
        <strain evidence="1 2">CBS 101889</strain>
    </source>
</reference>
<name>A0A395HSW2_ASPHC</name>
<proteinExistence type="predicted"/>
<evidence type="ECO:0000313" key="1">
    <source>
        <dbReference type="EMBL" id="RAL10636.1"/>
    </source>
</evidence>
<gene>
    <name evidence="1" type="ORF">BO97DRAFT_426402</name>
</gene>
<keyword evidence="2" id="KW-1185">Reference proteome</keyword>
<dbReference type="GeneID" id="37201414"/>
<evidence type="ECO:0000313" key="2">
    <source>
        <dbReference type="Proteomes" id="UP000248961"/>
    </source>
</evidence>
<protein>
    <submittedName>
        <fullName evidence="1">Uncharacterized protein</fullName>
    </submittedName>
</protein>
<sequence>MDAELVLRYGPGMSFYRAQIQSEEDLTHADSNSSNLSLKRYNSTLHALETTNEMLINKIGKLRTNTHRLRHDLMNLELHVRAFNRELLATWQADALTRFIEVVFERQGWKLPGKVAVGDHIYLPRETLSTLYFKALKKIKKETVTRKFGLPMRYYHALQRYHEVAHLRSTNPYRTECSFARWLVSVKEENRGAYRFWGRLFPLCYNQSVEQSADIF</sequence>
<dbReference type="RefSeq" id="XP_025549790.1">
    <property type="nucleotide sequence ID" value="XM_025697125.1"/>
</dbReference>